<dbReference type="InterPro" id="IPR018929">
    <property type="entry name" value="DUF2510"/>
</dbReference>
<evidence type="ECO:0008006" key="7">
    <source>
        <dbReference type="Google" id="ProtNLM"/>
    </source>
</evidence>
<feature type="compositionally biased region" description="Pro residues" evidence="1">
    <location>
        <begin position="317"/>
        <end position="328"/>
    </location>
</feature>
<evidence type="ECO:0000259" key="3">
    <source>
        <dbReference type="Pfam" id="PF14470"/>
    </source>
</evidence>
<feature type="compositionally biased region" description="Low complexity" evidence="1">
    <location>
        <begin position="295"/>
        <end position="316"/>
    </location>
</feature>
<evidence type="ECO:0000313" key="5">
    <source>
        <dbReference type="EMBL" id="AXH50500.1"/>
    </source>
</evidence>
<dbReference type="InterPro" id="IPR027860">
    <property type="entry name" value="DUF4429"/>
</dbReference>
<feature type="domain" description="DUF4429" evidence="4">
    <location>
        <begin position="38"/>
        <end position="116"/>
    </location>
</feature>
<accession>A0A345L5E8</accession>
<dbReference type="Pfam" id="PF14470">
    <property type="entry name" value="bPH_3"/>
    <property type="match status" value="1"/>
</dbReference>
<proteinExistence type="predicted"/>
<dbReference type="RefSeq" id="YP_009806986.1">
    <property type="nucleotide sequence ID" value="NC_048019.1"/>
</dbReference>
<keyword evidence="6" id="KW-1185">Reference proteome</keyword>
<dbReference type="Pfam" id="PF10708">
    <property type="entry name" value="DUF2510"/>
    <property type="match status" value="1"/>
</dbReference>
<reference evidence="6" key="1">
    <citation type="submission" date="2018-06" db="EMBL/GenBank/DDBJ databases">
        <authorList>
            <person name="Zhirakovskaya E."/>
        </authorList>
    </citation>
    <scope>NUCLEOTIDE SEQUENCE [LARGE SCALE GENOMIC DNA]</scope>
</reference>
<evidence type="ECO:0000256" key="1">
    <source>
        <dbReference type="SAM" id="MobiDB-lite"/>
    </source>
</evidence>
<feature type="region of interest" description="Disordered" evidence="1">
    <location>
        <begin position="294"/>
        <end position="334"/>
    </location>
</feature>
<dbReference type="EMBL" id="MH536826">
    <property type="protein sequence ID" value="AXH50500.1"/>
    <property type="molecule type" value="Genomic_DNA"/>
</dbReference>
<evidence type="ECO:0000259" key="4">
    <source>
        <dbReference type="Pfam" id="PF14472"/>
    </source>
</evidence>
<dbReference type="InterPro" id="IPR039519">
    <property type="entry name" value="YokE-like_PH"/>
</dbReference>
<sequence length="359" mass="38949">MRRCSSTQCRITDRRRRRTSMTTTTYKGFGCEAVLDTDAGTVTLTHAGMTVAKHKKESSPWVIPLGAITEVEFKEKTVLARGWVRFILTDRVGWAKNEIEDVNALLSGKEKVGEFVDAVNAARQFAKPTTMTTQPAPSMVQRMQARGDELSAKADAFNAQRAEIRAEQSGLRPDIHEARERMFGKIGVSRELKNLESHLWGAETVSMMCAGQYGRGQGLLVLTNTRLLFVFHGIMGQTTEDFPLDKISSIQWSAGVVMGTITIFASGNKAEISNVVKADGKAIVDRVRAILSGQAPGPSAAPTSPTAAPTPVAAPAAPTPPPPPPPSVPADWYPDANNPALLRYWDGAQWTEHTAPRAV</sequence>
<dbReference type="Pfam" id="PF14472">
    <property type="entry name" value="DUF4429"/>
    <property type="match status" value="1"/>
</dbReference>
<evidence type="ECO:0000313" key="6">
    <source>
        <dbReference type="Proteomes" id="UP000259467"/>
    </source>
</evidence>
<organism evidence="5 6">
    <name type="scientific">Gordonia phage Ruthy</name>
    <dbReference type="NCBI Taxonomy" id="2250323"/>
    <lineage>
        <taxon>Viruses</taxon>
        <taxon>Duplodnaviria</taxon>
        <taxon>Heunggongvirae</taxon>
        <taxon>Uroviricota</taxon>
        <taxon>Caudoviricetes</taxon>
        <taxon>Ruthyvirus</taxon>
        <taxon>Ruthyvirus ruthy</taxon>
    </lineage>
</organism>
<evidence type="ECO:0000259" key="2">
    <source>
        <dbReference type="Pfam" id="PF10708"/>
    </source>
</evidence>
<dbReference type="Proteomes" id="UP000259467">
    <property type="component" value="Segment"/>
</dbReference>
<gene>
    <name evidence="5" type="primary">37</name>
    <name evidence="5" type="ORF">SEA_RUTHY_37</name>
</gene>
<dbReference type="KEGG" id="vg:54997861"/>
<protein>
    <recommendedName>
        <fullName evidence="7">DUF2510 domain-containing protein</fullName>
    </recommendedName>
</protein>
<feature type="domain" description="DUF2510" evidence="2">
    <location>
        <begin position="332"/>
        <end position="357"/>
    </location>
</feature>
<feature type="domain" description="YokE-like PH" evidence="3">
    <location>
        <begin position="203"/>
        <end position="288"/>
    </location>
</feature>
<name>A0A345L5E8_9CAUD</name>
<dbReference type="GeneID" id="54997861"/>